<evidence type="ECO:0000313" key="2">
    <source>
        <dbReference type="Proteomes" id="UP000540685"/>
    </source>
</evidence>
<dbReference type="RefSeq" id="WP_246473408.1">
    <property type="nucleotide sequence ID" value="NZ_JACHMP010000001.1"/>
</dbReference>
<evidence type="ECO:0008006" key="3">
    <source>
        <dbReference type="Google" id="ProtNLM"/>
    </source>
</evidence>
<protein>
    <recommendedName>
        <fullName evidence="3">HTH iclR-type domain-containing protein</fullName>
    </recommendedName>
</protein>
<evidence type="ECO:0000313" key="1">
    <source>
        <dbReference type="EMBL" id="MBB5819247.1"/>
    </source>
</evidence>
<reference evidence="1 2" key="1">
    <citation type="submission" date="2020-08" db="EMBL/GenBank/DDBJ databases">
        <title>Sequencing the genomes of 1000 actinobacteria strains.</title>
        <authorList>
            <person name="Klenk H.-P."/>
        </authorList>
    </citation>
    <scope>NUCLEOTIDE SEQUENCE [LARGE SCALE GENOMIC DNA]</scope>
    <source>
        <strain evidence="1 2">DSM 46887</strain>
    </source>
</reference>
<gene>
    <name evidence="1" type="ORF">F4562_002309</name>
</gene>
<accession>A0A7W9IEK3</accession>
<organism evidence="1 2">
    <name type="scientific">Streptosporangium becharense</name>
    <dbReference type="NCBI Taxonomy" id="1816182"/>
    <lineage>
        <taxon>Bacteria</taxon>
        <taxon>Bacillati</taxon>
        <taxon>Actinomycetota</taxon>
        <taxon>Actinomycetes</taxon>
        <taxon>Streptosporangiales</taxon>
        <taxon>Streptosporangiaceae</taxon>
        <taxon>Streptosporangium</taxon>
    </lineage>
</organism>
<name>A0A7W9IEK3_9ACTN</name>
<keyword evidence="2" id="KW-1185">Reference proteome</keyword>
<dbReference type="Proteomes" id="UP000540685">
    <property type="component" value="Unassembled WGS sequence"/>
</dbReference>
<dbReference type="AlphaFoldDB" id="A0A7W9IEK3"/>
<comment type="caution">
    <text evidence="1">The sequence shown here is derived from an EMBL/GenBank/DDBJ whole genome shotgun (WGS) entry which is preliminary data.</text>
</comment>
<proteinExistence type="predicted"/>
<sequence length="343" mass="36910">MTVLVSRLPAGWTIQPLKDTALSDHGVDASVTVMAPDGASAILVLEAKRVVEGRDVVAVRDRLARFTRRAPGSRGVVIAGYLSPPVRKRLSDAGLSYIDATGNVLLDVSRPGLYIATQGADRDPWRGPGRPPGTLKGAPAAKIVRALLDYDRAWRIRELVDAARVSTGSTYRVIEFLKSEGLAVRGESGMVTVPDWVALLRRWSGDYGFVRNSRVTRWIAPRGLPDIVKRAAGSPVRYAVTGTLAAAEWAAYAPARSAMIYTADAGRTAQLWGLRAAEAGANVMLAEPGIDVVFTRTVVTASDLTIAAPAQVAVDLMTGPGRSPSEAEELIEWMIRNESSWRR</sequence>
<dbReference type="EMBL" id="JACHMP010000001">
    <property type="protein sequence ID" value="MBB5819247.1"/>
    <property type="molecule type" value="Genomic_DNA"/>
</dbReference>